<gene>
    <name evidence="2" type="ORF">RV14_GL000822</name>
</gene>
<proteinExistence type="predicted"/>
<keyword evidence="3" id="KW-1185">Reference proteome</keyword>
<evidence type="ECO:0000256" key="1">
    <source>
        <dbReference type="SAM" id="Phobius"/>
    </source>
</evidence>
<keyword evidence="1" id="KW-0812">Transmembrane</keyword>
<dbReference type="AlphaFoldDB" id="A0A1L8WF36"/>
<name>A0A1L8WF36_9ENTE</name>
<dbReference type="Proteomes" id="UP000182152">
    <property type="component" value="Unassembled WGS sequence"/>
</dbReference>
<organism evidence="2 3">
    <name type="scientific">Enterococcus ratti</name>
    <dbReference type="NCBI Taxonomy" id="150033"/>
    <lineage>
        <taxon>Bacteria</taxon>
        <taxon>Bacillati</taxon>
        <taxon>Bacillota</taxon>
        <taxon>Bacilli</taxon>
        <taxon>Lactobacillales</taxon>
        <taxon>Enterococcaceae</taxon>
        <taxon>Enterococcus</taxon>
    </lineage>
</organism>
<feature type="transmembrane region" description="Helical" evidence="1">
    <location>
        <begin position="55"/>
        <end position="80"/>
    </location>
</feature>
<protein>
    <submittedName>
        <fullName evidence="2">Uncharacterized protein</fullName>
    </submittedName>
</protein>
<evidence type="ECO:0000313" key="3">
    <source>
        <dbReference type="Proteomes" id="UP000182152"/>
    </source>
</evidence>
<keyword evidence="1" id="KW-1133">Transmembrane helix</keyword>
<dbReference type="STRING" id="150033.RV14_GL000822"/>
<keyword evidence="1" id="KW-0472">Membrane</keyword>
<evidence type="ECO:0000313" key="2">
    <source>
        <dbReference type="EMBL" id="OJG79641.1"/>
    </source>
</evidence>
<reference evidence="2 3" key="1">
    <citation type="submission" date="2014-12" db="EMBL/GenBank/DDBJ databases">
        <title>Draft genome sequences of 29 type strains of Enterococci.</title>
        <authorList>
            <person name="Zhong Z."/>
            <person name="Sun Z."/>
            <person name="Liu W."/>
            <person name="Zhang W."/>
            <person name="Zhang H."/>
        </authorList>
    </citation>
    <scope>NUCLEOTIDE SEQUENCE [LARGE SCALE GENOMIC DNA]</scope>
    <source>
        <strain evidence="2 3">DSM 15687</strain>
    </source>
</reference>
<comment type="caution">
    <text evidence="2">The sequence shown here is derived from an EMBL/GenBank/DDBJ whole genome shotgun (WGS) entry which is preliminary data.</text>
</comment>
<feature type="transmembrane region" description="Helical" evidence="1">
    <location>
        <begin position="22"/>
        <end position="43"/>
    </location>
</feature>
<sequence length="133" mass="15571">MLTTIQSDSILASLKEKHFKKILKILTIGFVSSFSYTLYSVFFEVSYNNNSVITTYFILFLAICFFISAFQFGVLLTLILKKDIYGAIKTIQERKKAEEEQKERYAKLDSFLDREQEKVDRIRAEEVSKKIKK</sequence>
<accession>A0A1L8WF36</accession>
<dbReference type="EMBL" id="JXLB01000018">
    <property type="protein sequence ID" value="OJG79641.1"/>
    <property type="molecule type" value="Genomic_DNA"/>
</dbReference>